<gene>
    <name evidence="1" type="ORF">RF091_26860</name>
</gene>
<comment type="caution">
    <text evidence="1">The sequence shown here is derived from an EMBL/GenBank/DDBJ whole genome shotgun (WGS) entry which is preliminary data.</text>
</comment>
<dbReference type="AlphaFoldDB" id="A0ABD5BQP6"/>
<protein>
    <submittedName>
        <fullName evidence="1">Tail fiber assembly protein</fullName>
    </submittedName>
</protein>
<dbReference type="InterPro" id="IPR051220">
    <property type="entry name" value="TFA_Chaperone"/>
</dbReference>
<organism evidence="1 2">
    <name type="scientific">Serratia marcescens</name>
    <dbReference type="NCBI Taxonomy" id="615"/>
    <lineage>
        <taxon>Bacteria</taxon>
        <taxon>Pseudomonadati</taxon>
        <taxon>Pseudomonadota</taxon>
        <taxon>Gammaproteobacteria</taxon>
        <taxon>Enterobacterales</taxon>
        <taxon>Yersiniaceae</taxon>
        <taxon>Serratia</taxon>
    </lineage>
</organism>
<dbReference type="Pfam" id="PF02413">
    <property type="entry name" value="Caudo_TAP"/>
    <property type="match status" value="1"/>
</dbReference>
<dbReference type="PANTHER" id="PTHR34413:SF2">
    <property type="entry name" value="PROPHAGE TAIL FIBER ASSEMBLY PROTEIN HOMOLOG TFAE-RELATED"/>
    <property type="match status" value="1"/>
</dbReference>
<dbReference type="PANTHER" id="PTHR34413">
    <property type="entry name" value="PROPHAGE TAIL FIBER ASSEMBLY PROTEIN HOMOLOG TFAE-RELATED-RELATED"/>
    <property type="match status" value="1"/>
</dbReference>
<evidence type="ECO:0000313" key="2">
    <source>
        <dbReference type="Proteomes" id="UP001234811"/>
    </source>
</evidence>
<evidence type="ECO:0000313" key="1">
    <source>
        <dbReference type="EMBL" id="MDQ9559117.1"/>
    </source>
</evidence>
<name>A0ABD5BQP6_SERMA</name>
<accession>A0ABD5BQP6</accession>
<sequence>MMFEMSDEAQTIKVYNFLADTKEFIGISDCYIPPGTGLPAYCTDTKAPEATEGRVACFENDTWVLKEDYRGKTVWEKKTRKKMVIDQLGPLPETVTIMKPMSDYDVWDTDKWVKDEKAEANHIINEAENKKKMLIAIATENINTLNDALELDMATDEEKKQLVVWKKHRVELSRIDVNQAPDIDWPVI</sequence>
<dbReference type="EMBL" id="JAVIPQ010000459">
    <property type="protein sequence ID" value="MDQ9559117.1"/>
    <property type="molecule type" value="Genomic_DNA"/>
</dbReference>
<dbReference type="InterPro" id="IPR003458">
    <property type="entry name" value="Phage_T4_Gp38_tail_assem"/>
</dbReference>
<proteinExistence type="predicted"/>
<reference evidence="1 2" key="1">
    <citation type="submission" date="2023-07" db="EMBL/GenBank/DDBJ databases">
        <title>Pathogens genome sequencing project 196.</title>
        <authorList>
            <person name="Cao X."/>
        </authorList>
    </citation>
    <scope>NUCLEOTIDE SEQUENCE [LARGE SCALE GENOMIC DNA]</scope>
    <source>
        <strain evidence="1 2">SM41</strain>
    </source>
</reference>
<dbReference type="Proteomes" id="UP001234811">
    <property type="component" value="Unassembled WGS sequence"/>
</dbReference>